<dbReference type="KEGG" id="aba:Acid345_3473"/>
<keyword evidence="2" id="KW-1185">Reference proteome</keyword>
<name>Q1IKX6_KORVE</name>
<evidence type="ECO:0000313" key="2">
    <source>
        <dbReference type="Proteomes" id="UP000002432"/>
    </source>
</evidence>
<dbReference type="AlphaFoldDB" id="Q1IKX6"/>
<sequence length="71" mass="8072">MAKCSQFISVDDLFAASDFKVETPEDFKAIPDDQWDDFIRKNTSYESWNAMLTDAASEWTAKKLGLSGEEE</sequence>
<reference evidence="1 2" key="1">
    <citation type="journal article" date="2009" name="Appl. Environ. Microbiol.">
        <title>Three genomes from the phylum Acidobacteria provide insight into the lifestyles of these microorganisms in soils.</title>
        <authorList>
            <person name="Ward N.L."/>
            <person name="Challacombe J.F."/>
            <person name="Janssen P.H."/>
            <person name="Henrissat B."/>
            <person name="Coutinho P.M."/>
            <person name="Wu M."/>
            <person name="Xie G."/>
            <person name="Haft D.H."/>
            <person name="Sait M."/>
            <person name="Badger J."/>
            <person name="Barabote R.D."/>
            <person name="Bradley B."/>
            <person name="Brettin T.S."/>
            <person name="Brinkac L.M."/>
            <person name="Bruce D."/>
            <person name="Creasy T."/>
            <person name="Daugherty S.C."/>
            <person name="Davidsen T.M."/>
            <person name="DeBoy R.T."/>
            <person name="Detter J.C."/>
            <person name="Dodson R.J."/>
            <person name="Durkin A.S."/>
            <person name="Ganapathy A."/>
            <person name="Gwinn-Giglio M."/>
            <person name="Han C.S."/>
            <person name="Khouri H."/>
            <person name="Kiss H."/>
            <person name="Kothari S.P."/>
            <person name="Madupu R."/>
            <person name="Nelson K.E."/>
            <person name="Nelson W.C."/>
            <person name="Paulsen I."/>
            <person name="Penn K."/>
            <person name="Ren Q."/>
            <person name="Rosovitz M.J."/>
            <person name="Selengut J.D."/>
            <person name="Shrivastava S."/>
            <person name="Sullivan S.A."/>
            <person name="Tapia R."/>
            <person name="Thompson L.S."/>
            <person name="Watkins K.L."/>
            <person name="Yang Q."/>
            <person name="Yu C."/>
            <person name="Zafar N."/>
            <person name="Zhou L."/>
            <person name="Kuske C.R."/>
        </authorList>
    </citation>
    <scope>NUCLEOTIDE SEQUENCE [LARGE SCALE GENOMIC DNA]</scope>
    <source>
        <strain evidence="1 2">Ellin345</strain>
    </source>
</reference>
<organism evidence="1 2">
    <name type="scientific">Koribacter versatilis (strain Ellin345)</name>
    <dbReference type="NCBI Taxonomy" id="204669"/>
    <lineage>
        <taxon>Bacteria</taxon>
        <taxon>Pseudomonadati</taxon>
        <taxon>Acidobacteriota</taxon>
        <taxon>Terriglobia</taxon>
        <taxon>Terriglobales</taxon>
        <taxon>Candidatus Korobacteraceae</taxon>
        <taxon>Candidatus Korobacter</taxon>
    </lineage>
</organism>
<dbReference type="EMBL" id="CP000360">
    <property type="protein sequence ID" value="ABF42474.1"/>
    <property type="molecule type" value="Genomic_DNA"/>
</dbReference>
<accession>Q1IKX6</accession>
<protein>
    <submittedName>
        <fullName evidence="1">Uncharacterized protein</fullName>
    </submittedName>
</protein>
<evidence type="ECO:0000313" key="1">
    <source>
        <dbReference type="EMBL" id="ABF42474.1"/>
    </source>
</evidence>
<dbReference type="Proteomes" id="UP000002432">
    <property type="component" value="Chromosome"/>
</dbReference>
<dbReference type="HOGENOM" id="CLU_145991_1_0_0"/>
<gene>
    <name evidence="1" type="ordered locus">Acid345_3473</name>
</gene>
<proteinExistence type="predicted"/>
<dbReference type="EnsemblBacteria" id="ABF42474">
    <property type="protein sequence ID" value="ABF42474"/>
    <property type="gene ID" value="Acid345_3473"/>
</dbReference>